<accession>A0A3M6UVM5</accession>
<feature type="domain" description="DNA2/NAM7 helicase helicase" evidence="6">
    <location>
        <begin position="903"/>
        <end position="1113"/>
    </location>
</feature>
<evidence type="ECO:0000313" key="8">
    <source>
        <dbReference type="EMBL" id="RMX57722.1"/>
    </source>
</evidence>
<feature type="compositionally biased region" description="Polar residues" evidence="5">
    <location>
        <begin position="1649"/>
        <end position="1659"/>
    </location>
</feature>
<evidence type="ECO:0000256" key="5">
    <source>
        <dbReference type="SAM" id="MobiDB-lite"/>
    </source>
</evidence>
<feature type="compositionally biased region" description="Basic and acidic residues" evidence="5">
    <location>
        <begin position="1526"/>
        <end position="1535"/>
    </location>
</feature>
<evidence type="ECO:0000256" key="1">
    <source>
        <dbReference type="ARBA" id="ARBA00022741"/>
    </source>
</evidence>
<dbReference type="InterPro" id="IPR041679">
    <property type="entry name" value="DNA2/NAM7-like_C"/>
</dbReference>
<dbReference type="PANTHER" id="PTHR10887">
    <property type="entry name" value="DNA2/NAM7 HELICASE FAMILY"/>
    <property type="match status" value="1"/>
</dbReference>
<dbReference type="OrthoDB" id="2423195at2759"/>
<dbReference type="InterPro" id="IPR027417">
    <property type="entry name" value="P-loop_NTPase"/>
</dbReference>
<dbReference type="EMBL" id="RCHS01000623">
    <property type="protein sequence ID" value="RMX57722.1"/>
    <property type="molecule type" value="Genomic_DNA"/>
</dbReference>
<dbReference type="InterPro" id="IPR047187">
    <property type="entry name" value="SF1_C_Upf1"/>
</dbReference>
<dbReference type="SUPFAM" id="SSF52540">
    <property type="entry name" value="P-loop containing nucleoside triphosphate hydrolases"/>
    <property type="match status" value="1"/>
</dbReference>
<gene>
    <name evidence="8" type="ORF">pdam_00004946</name>
</gene>
<dbReference type="Pfam" id="PF13087">
    <property type="entry name" value="AAA_12"/>
    <property type="match status" value="1"/>
</dbReference>
<dbReference type="Gene3D" id="3.40.50.300">
    <property type="entry name" value="P-loop containing nucleotide triphosphate hydrolases"/>
    <property type="match status" value="2"/>
</dbReference>
<feature type="compositionally biased region" description="Basic and acidic residues" evidence="5">
    <location>
        <begin position="1569"/>
        <end position="1612"/>
    </location>
</feature>
<keyword evidence="4" id="KW-0067">ATP-binding</keyword>
<organism evidence="8 9">
    <name type="scientific">Pocillopora damicornis</name>
    <name type="common">Cauliflower coral</name>
    <name type="synonym">Millepora damicornis</name>
    <dbReference type="NCBI Taxonomy" id="46731"/>
    <lineage>
        <taxon>Eukaryota</taxon>
        <taxon>Metazoa</taxon>
        <taxon>Cnidaria</taxon>
        <taxon>Anthozoa</taxon>
        <taxon>Hexacorallia</taxon>
        <taxon>Scleractinia</taxon>
        <taxon>Astrocoeniina</taxon>
        <taxon>Pocilloporidae</taxon>
        <taxon>Pocillopora</taxon>
    </lineage>
</organism>
<feature type="domain" description="DNA2/NAM7 helicase-like C-terminal" evidence="7">
    <location>
        <begin position="1123"/>
        <end position="1317"/>
    </location>
</feature>
<feature type="compositionally biased region" description="Polar residues" evidence="5">
    <location>
        <begin position="1536"/>
        <end position="1545"/>
    </location>
</feature>
<feature type="region of interest" description="Disordered" evidence="5">
    <location>
        <begin position="1384"/>
        <end position="1747"/>
    </location>
</feature>
<keyword evidence="9" id="KW-1185">Reference proteome</keyword>
<feature type="compositionally biased region" description="Basic and acidic residues" evidence="5">
    <location>
        <begin position="888"/>
        <end position="898"/>
    </location>
</feature>
<feature type="compositionally biased region" description="Basic and acidic residues" evidence="5">
    <location>
        <begin position="1688"/>
        <end position="1701"/>
    </location>
</feature>
<dbReference type="GO" id="GO:0005694">
    <property type="term" value="C:chromosome"/>
    <property type="evidence" value="ECO:0007669"/>
    <property type="project" value="UniProtKB-ARBA"/>
</dbReference>
<keyword evidence="3" id="KW-0347">Helicase</keyword>
<dbReference type="CDD" id="cd18808">
    <property type="entry name" value="SF1_C_Upf1"/>
    <property type="match status" value="1"/>
</dbReference>
<reference evidence="8 9" key="1">
    <citation type="journal article" date="2018" name="Sci. Rep.">
        <title>Comparative analysis of the Pocillopora damicornis genome highlights role of immune system in coral evolution.</title>
        <authorList>
            <person name="Cunning R."/>
            <person name="Bay R.A."/>
            <person name="Gillette P."/>
            <person name="Baker A.C."/>
            <person name="Traylor-Knowles N."/>
        </authorList>
    </citation>
    <scope>NUCLEOTIDE SEQUENCE [LARGE SCALE GENOMIC DNA]</scope>
    <source>
        <strain evidence="8">RSMAS</strain>
        <tissue evidence="8">Whole animal</tissue>
    </source>
</reference>
<feature type="compositionally biased region" description="Basic and acidic residues" evidence="5">
    <location>
        <begin position="1660"/>
        <end position="1671"/>
    </location>
</feature>
<dbReference type="InterPro" id="IPR045055">
    <property type="entry name" value="DNA2/NAM7-like"/>
</dbReference>
<evidence type="ECO:0000259" key="6">
    <source>
        <dbReference type="Pfam" id="PF13086"/>
    </source>
</evidence>
<feature type="compositionally biased region" description="Basic and acidic residues" evidence="5">
    <location>
        <begin position="910"/>
        <end position="930"/>
    </location>
</feature>
<evidence type="ECO:0000313" key="9">
    <source>
        <dbReference type="Proteomes" id="UP000275408"/>
    </source>
</evidence>
<dbReference type="GO" id="GO:0004386">
    <property type="term" value="F:helicase activity"/>
    <property type="evidence" value="ECO:0007669"/>
    <property type="project" value="UniProtKB-KW"/>
</dbReference>
<proteinExistence type="predicted"/>
<sequence>MMATEQDGDIDSLVSRICPGVDFFERRKFKDKLVEYLTHVSVPAGWETCGYRLSKEHPTYKYHKRLLENFIDKQKLEDEKQKSAGSTVTKTTAEVFFEQLKQFVKVEEQNDSFSEFCDSRRSALIDLFEENLKPHGVVIRKCTYNAGHCKVSVLIKVPCKAQDGHSELIEHVIDVKNESLRGYDLKVGDIVEVTQCRRKEGVAMEPEVIKCYHRDHVEIESFLNLLIASEGSTAAVTELVRCTALWEYILELPKALYTTPMAMQILSIVDKICSSAQRNMSHTVTNLVKKFQGSAFFESFFPDFVNETIEDGSLVQRILEHVVTAIPAAGPHVLPLAKVLMDKLVVNSSDLETAIKNGQAAIFFLTKLSSIIALEVPQGREEVQTLQWKDLPLIPVVKEIHEPRLRTDDLPVIRQRGPYKSEEEYLNTYFRLLREECFYKLRKGIHDFVKNGYKCSSKDMTMYRVSLRGTSLHHENSPTMMLLSLEYKKSESSEKSDEQLDQDFLMYGDLLCISLDNSFQKPIWGLVEDHISDQSIVRITLCDKNDLSEAEFITQIQEVTNKNDEAYMAQSHTFYQAYASAMEVLQRKDHVPFKEFLVYPKPNYFEPAEYLNDIKSPPDWEIIFHKESLSCQEKQSSYSPVKDLEGMLMNSNFKPKLDPTQLAAVELALKNKLVLIQLFLFYTGSSRNWKVICGCGHSAPSFVHEGATKPWTYSDLSKSDLRSEGVNKVVTYKNHALNNFLEALAKNSSPDEKIVRVGNLPEDADEKLKRLLLREVGRKWPQGLYERKKSLTGKLWALQPRVRSAFQKLAFSSIFNAEMFLEEASVDQIRSLLRDNKREPVDEEEVEIFLKKVTERNDRSGLRSNARFLELVKNALQEWLPAQEEFDKFASEEQEPKPKSNVAAALAKQKSKENPEQENPSDARDPSVEAEERRLVLDKDICDEEDVTIAQNVANEDQLKERGDSWCGTRERKLVCVDETEVIPYINLLDDVKVWDLGKEKRVQLVYVLQSKFYKKACSEFHEVSSLYTEIHHQLKELRNQHDIEVMKKCHVIGMTVTGATMRANLLADIKPSVMIVEEAAEILEAQLVAVIPPSVQHLIMIGDHKQLRPVVHFNRLKKHHHLDLSLFERLINCKLPYRQLGFQCRMKDDIVELLRELKIYDNLQTNHEHVQENVLPSFVESSIYFWTHTDWEDESKNSHSKRNITEARKITEVAKTLCEKKKKKKRVLPSKITVLCSYRGQVAEIMKQFKQADKFAPLSDIKVTTIDSFQGQENDIILISLVRSNNKSTIGYLSSMNRLCVAISRARCGLYLFGNHAHLATLSKRGWKVISEYMRKKQCLGRVFPFSSGDDVGGDGYQGSLPSRERGGNITIQHAENVFLGRGDSSVNTMNVGRGNSPPGTATPRPLEIPLPPSGKTPVHDPKSPSPSPGFSPLCMERSDMGADSNCVPLQGIEKNESVVVDSRPNEVPGVESDKDARLPIQEAPAAEHASLNEMEKMKERPEQESGFPIKSTGNPPVSGDESLPSDKDARKPTQETPEAQKSPESFEFENMKERPVQESKNAISDSSGKEARRPTQESPEAEKLSPGSSKEEIMKEKPIQELADEKRSEETAVQESEETPKKEDESKGHPVRHVYQEGDLKELTKETLAQETINQSGEETKDQSPEHIVQETQRPNKVKEEGEDSEPLKDDEYSDEKPLKVSARCGTESKDSPEEALPTQETMAAGKGPFEETGLEVGVKGHPTD</sequence>
<dbReference type="FunFam" id="3.40.50.300:FF:000326">
    <property type="entry name" value="P-loop containing nucleoside triphosphate hydrolase"/>
    <property type="match status" value="1"/>
</dbReference>
<protein>
    <submittedName>
        <fullName evidence="8">Uncharacterized protein</fullName>
    </submittedName>
</protein>
<evidence type="ECO:0000256" key="3">
    <source>
        <dbReference type="ARBA" id="ARBA00022806"/>
    </source>
</evidence>
<comment type="caution">
    <text evidence="8">The sequence shown here is derived from an EMBL/GenBank/DDBJ whole genome shotgun (WGS) entry which is preliminary data.</text>
</comment>
<evidence type="ECO:0000256" key="2">
    <source>
        <dbReference type="ARBA" id="ARBA00022801"/>
    </source>
</evidence>
<evidence type="ECO:0000256" key="4">
    <source>
        <dbReference type="ARBA" id="ARBA00022840"/>
    </source>
</evidence>
<feature type="region of interest" description="Disordered" evidence="5">
    <location>
        <begin position="888"/>
        <end position="930"/>
    </location>
</feature>
<dbReference type="GO" id="GO:0005524">
    <property type="term" value="F:ATP binding"/>
    <property type="evidence" value="ECO:0007669"/>
    <property type="project" value="UniProtKB-KW"/>
</dbReference>
<keyword evidence="1" id="KW-0547">Nucleotide-binding</keyword>
<dbReference type="GO" id="GO:0016787">
    <property type="term" value="F:hydrolase activity"/>
    <property type="evidence" value="ECO:0007669"/>
    <property type="project" value="UniProtKB-KW"/>
</dbReference>
<dbReference type="GO" id="GO:0031048">
    <property type="term" value="P:regulatory ncRNA-mediated heterochromatin formation"/>
    <property type="evidence" value="ECO:0007669"/>
    <property type="project" value="TreeGrafter"/>
</dbReference>
<feature type="compositionally biased region" description="Basic and acidic residues" evidence="5">
    <location>
        <begin position="1495"/>
        <end position="1505"/>
    </location>
</feature>
<name>A0A3M6UVM5_POCDA</name>
<keyword evidence="2" id="KW-0378">Hydrolase</keyword>
<dbReference type="Proteomes" id="UP000275408">
    <property type="component" value="Unassembled WGS sequence"/>
</dbReference>
<dbReference type="Pfam" id="PF13086">
    <property type="entry name" value="AAA_11"/>
    <property type="match status" value="1"/>
</dbReference>
<dbReference type="InterPro" id="IPR041677">
    <property type="entry name" value="DNA2/NAM7_AAA_11"/>
</dbReference>
<evidence type="ECO:0000259" key="7">
    <source>
        <dbReference type="Pfam" id="PF13087"/>
    </source>
</evidence>
<dbReference type="GO" id="GO:0031380">
    <property type="term" value="C:nuclear RNA-directed RNA polymerase complex"/>
    <property type="evidence" value="ECO:0007669"/>
    <property type="project" value="TreeGrafter"/>
</dbReference>
<feature type="compositionally biased region" description="Basic and acidic residues" evidence="5">
    <location>
        <begin position="1620"/>
        <end position="1647"/>
    </location>
</feature>
<dbReference type="PANTHER" id="PTHR10887:SF341">
    <property type="entry name" value="NFX1-TYPE ZINC FINGER-CONTAINING PROTEIN 1"/>
    <property type="match status" value="1"/>
</dbReference>